<protein>
    <submittedName>
        <fullName evidence="2">Uncharacterized protein</fullName>
    </submittedName>
</protein>
<name>M0JNI3_9EURY</name>
<evidence type="ECO:0000256" key="1">
    <source>
        <dbReference type="SAM" id="MobiDB-lite"/>
    </source>
</evidence>
<feature type="compositionally biased region" description="Basic and acidic residues" evidence="1">
    <location>
        <begin position="12"/>
        <end position="28"/>
    </location>
</feature>
<reference evidence="2 3" key="1">
    <citation type="journal article" date="2014" name="PLoS Genet.">
        <title>Phylogenetically driven sequencing of extremely halophilic archaea reveals strategies for static and dynamic osmo-response.</title>
        <authorList>
            <person name="Becker E.A."/>
            <person name="Seitzer P.M."/>
            <person name="Tritt A."/>
            <person name="Larsen D."/>
            <person name="Krusor M."/>
            <person name="Yao A.I."/>
            <person name="Wu D."/>
            <person name="Madern D."/>
            <person name="Eisen J.A."/>
            <person name="Darling A.E."/>
            <person name="Facciotti M.T."/>
        </authorList>
    </citation>
    <scope>NUCLEOTIDE SEQUENCE [LARGE SCALE GENOMIC DNA]</scope>
    <source>
        <strain evidence="2 3">ATCC 33799</strain>
    </source>
</reference>
<evidence type="ECO:0000313" key="3">
    <source>
        <dbReference type="Proteomes" id="UP000011687"/>
    </source>
</evidence>
<dbReference type="AlphaFoldDB" id="M0JNI3"/>
<accession>M0JNI3</accession>
<organism evidence="2 3">
    <name type="scientific">Haloarcula marismortui ATCC 33799</name>
    <dbReference type="NCBI Taxonomy" id="662475"/>
    <lineage>
        <taxon>Archaea</taxon>
        <taxon>Methanobacteriati</taxon>
        <taxon>Methanobacteriota</taxon>
        <taxon>Stenosarchaea group</taxon>
        <taxon>Halobacteria</taxon>
        <taxon>Halobacteriales</taxon>
        <taxon>Haloarculaceae</taxon>
        <taxon>Haloarcula</taxon>
    </lineage>
</organism>
<sequence length="159" mass="17637">MSDGQATLAMTGERRIDEHGAADRWDRGGVYDKAGEFDLEGTKSELADRFRSVSRQLPEQVGEYTRDPDPREPYTAVYRWSGGKQDVHGWCIAERAVRVFPRGPYLNQWTVGIDETFATGGTRSFLHSHAMGLDRPSAAAATAIAVMQGKVPVNSRHQD</sequence>
<dbReference type="EMBL" id="AOLS01000127">
    <property type="protein sequence ID" value="EMA09499.1"/>
    <property type="molecule type" value="Genomic_DNA"/>
</dbReference>
<dbReference type="RefSeq" id="WP_007190856.1">
    <property type="nucleotide sequence ID" value="NZ_AOLS01000127.1"/>
</dbReference>
<evidence type="ECO:0000313" key="2">
    <source>
        <dbReference type="EMBL" id="EMA09499.1"/>
    </source>
</evidence>
<comment type="caution">
    <text evidence="2">The sequence shown here is derived from an EMBL/GenBank/DDBJ whole genome shotgun (WGS) entry which is preliminary data.</text>
</comment>
<keyword evidence="3" id="KW-1185">Reference proteome</keyword>
<dbReference type="Proteomes" id="UP000011687">
    <property type="component" value="Unassembled WGS sequence"/>
</dbReference>
<proteinExistence type="predicted"/>
<feature type="region of interest" description="Disordered" evidence="1">
    <location>
        <begin position="1"/>
        <end position="28"/>
    </location>
</feature>
<gene>
    <name evidence="2" type="ORF">C435_22064</name>
</gene>